<sequence length="183" mass="20337">MQSYNSVAWAIASAVAIGGVTATTAMAQEEPMLVGPLWMLEEIVYNNDTMTVPDDPELYSIQFFEDGTLGVRADCNVGNGVFDTESPDFITLQAFTLAACGPDSLDDEFRRGLSDAVNYFFVDGDLLMDLPFDTGTMRFMTDDMMVEEDMEEDVVVEEEMEEEDVVVEEDMEADMTEPVPGLW</sequence>
<reference evidence="2" key="3">
    <citation type="submission" date="2020-02" db="EMBL/GenBank/DDBJ databases">
        <authorList>
            <person name="Sarangi A.N."/>
            <person name="Ghosh S."/>
            <person name="Mukherjee M."/>
            <person name="Tripathy S."/>
        </authorList>
    </citation>
    <scope>NUCLEOTIDE SEQUENCE</scope>
    <source>
        <strain evidence="2">BDU141951</strain>
    </source>
</reference>
<gene>
    <name evidence="2" type="ORF">QQ91_010980</name>
</gene>
<dbReference type="Pfam" id="PF03724">
    <property type="entry name" value="META"/>
    <property type="match status" value="1"/>
</dbReference>
<protein>
    <submittedName>
        <fullName evidence="2">META domain-containing protein</fullName>
    </submittedName>
</protein>
<comment type="caution">
    <text evidence="2">The sequence shown here is derived from an EMBL/GenBank/DDBJ whole genome shotgun (WGS) entry which is preliminary data.</text>
</comment>
<organism evidence="2">
    <name type="scientific">Lyngbya confervoides BDU141951</name>
    <dbReference type="NCBI Taxonomy" id="1574623"/>
    <lineage>
        <taxon>Bacteria</taxon>
        <taxon>Bacillati</taxon>
        <taxon>Cyanobacteriota</taxon>
        <taxon>Cyanophyceae</taxon>
        <taxon>Oscillatoriophycideae</taxon>
        <taxon>Oscillatoriales</taxon>
        <taxon>Microcoleaceae</taxon>
        <taxon>Lyngbya</taxon>
    </lineage>
</organism>
<accession>A0A0C1UPU0</accession>
<proteinExistence type="predicted"/>
<evidence type="ECO:0000313" key="2">
    <source>
        <dbReference type="EMBL" id="NEV67642.1"/>
    </source>
</evidence>
<reference evidence="2" key="2">
    <citation type="journal article" date="2015" name="Genome Announc.">
        <title>Draft Genome Sequence of Filamentous Marine Cyanobacterium Lyngbya confervoides Strain BDU141951.</title>
        <authorList>
            <person name="Chandrababunaidu M.M."/>
            <person name="Sen D."/>
            <person name="Tripathy S."/>
        </authorList>
    </citation>
    <scope>NUCLEOTIDE SEQUENCE</scope>
    <source>
        <strain evidence="2">BDU141951</strain>
    </source>
</reference>
<dbReference type="InterPro" id="IPR005184">
    <property type="entry name" value="DUF306_Meta_HslJ"/>
</dbReference>
<reference evidence="2" key="1">
    <citation type="submission" date="2014-11" db="EMBL/GenBank/DDBJ databases">
        <authorList>
            <person name="Malar M.C."/>
            <person name="Sen D."/>
            <person name="Tripathy S."/>
        </authorList>
    </citation>
    <scope>NUCLEOTIDE SEQUENCE</scope>
    <source>
        <strain evidence="2">BDU141951</strain>
    </source>
</reference>
<name>A0A0C1UPU0_9CYAN</name>
<evidence type="ECO:0000259" key="1">
    <source>
        <dbReference type="Pfam" id="PF03724"/>
    </source>
</evidence>
<dbReference type="EMBL" id="JTHE02000003">
    <property type="protein sequence ID" value="NEV67642.1"/>
    <property type="molecule type" value="Genomic_DNA"/>
</dbReference>
<dbReference type="AlphaFoldDB" id="A0A0C1UPU0"/>
<feature type="domain" description="DUF306" evidence="1">
    <location>
        <begin position="38"/>
        <end position="129"/>
    </location>
</feature>